<evidence type="ECO:0000256" key="2">
    <source>
        <dbReference type="ARBA" id="ARBA00023315"/>
    </source>
</evidence>
<dbReference type="RefSeq" id="WP_142933010.1">
    <property type="nucleotide sequence ID" value="NZ_ML660168.1"/>
</dbReference>
<protein>
    <submittedName>
        <fullName evidence="4">GNAT family N-acetyltransferase</fullName>
    </submittedName>
</protein>
<evidence type="ECO:0000313" key="4">
    <source>
        <dbReference type="EMBL" id="TQV85333.1"/>
    </source>
</evidence>
<reference evidence="4 5" key="1">
    <citation type="submission" date="2019-07" db="EMBL/GenBank/DDBJ databases">
        <title>Draft genome for Aliikangiella sp. M105.</title>
        <authorList>
            <person name="Wang G."/>
        </authorList>
    </citation>
    <scope>NUCLEOTIDE SEQUENCE [LARGE SCALE GENOMIC DNA]</scope>
    <source>
        <strain evidence="4 5">M105</strain>
    </source>
</reference>
<dbReference type="InterPro" id="IPR016181">
    <property type="entry name" value="Acyl_CoA_acyltransferase"/>
</dbReference>
<dbReference type="PROSITE" id="PS51186">
    <property type="entry name" value="GNAT"/>
    <property type="match status" value="1"/>
</dbReference>
<dbReference type="Pfam" id="PF00583">
    <property type="entry name" value="Acetyltransf_1"/>
    <property type="match status" value="1"/>
</dbReference>
<gene>
    <name evidence="4" type="ORF">FLL46_19395</name>
</gene>
<dbReference type="EMBL" id="VIKS01000012">
    <property type="protein sequence ID" value="TQV85333.1"/>
    <property type="molecule type" value="Genomic_DNA"/>
</dbReference>
<dbReference type="PANTHER" id="PTHR43877">
    <property type="entry name" value="AMINOALKYLPHOSPHONATE N-ACETYLTRANSFERASE-RELATED-RELATED"/>
    <property type="match status" value="1"/>
</dbReference>
<keyword evidence="2" id="KW-0012">Acyltransferase</keyword>
<dbReference type="AlphaFoldDB" id="A0A545U7E8"/>
<dbReference type="OrthoDB" id="9792929at2"/>
<dbReference type="SUPFAM" id="SSF55729">
    <property type="entry name" value="Acyl-CoA N-acyltransferases (Nat)"/>
    <property type="match status" value="1"/>
</dbReference>
<evidence type="ECO:0000259" key="3">
    <source>
        <dbReference type="PROSITE" id="PS51186"/>
    </source>
</evidence>
<dbReference type="Proteomes" id="UP000315439">
    <property type="component" value="Unassembled WGS sequence"/>
</dbReference>
<evidence type="ECO:0000256" key="1">
    <source>
        <dbReference type="ARBA" id="ARBA00022679"/>
    </source>
</evidence>
<dbReference type="InterPro" id="IPR000182">
    <property type="entry name" value="GNAT_dom"/>
</dbReference>
<name>A0A545U7E8_9GAMM</name>
<keyword evidence="5" id="KW-1185">Reference proteome</keyword>
<dbReference type="GO" id="GO:0016747">
    <property type="term" value="F:acyltransferase activity, transferring groups other than amino-acyl groups"/>
    <property type="evidence" value="ECO:0007669"/>
    <property type="project" value="InterPro"/>
</dbReference>
<dbReference type="Gene3D" id="3.40.630.30">
    <property type="match status" value="1"/>
</dbReference>
<keyword evidence="1 4" id="KW-0808">Transferase</keyword>
<feature type="domain" description="N-acetyltransferase" evidence="3">
    <location>
        <begin position="18"/>
        <end position="164"/>
    </location>
</feature>
<evidence type="ECO:0000313" key="5">
    <source>
        <dbReference type="Proteomes" id="UP000315439"/>
    </source>
</evidence>
<dbReference type="InterPro" id="IPR050832">
    <property type="entry name" value="Bact_Acetyltransf"/>
</dbReference>
<dbReference type="PANTHER" id="PTHR43877:SF2">
    <property type="entry name" value="AMINOALKYLPHOSPHONATE N-ACETYLTRANSFERASE-RELATED"/>
    <property type="match status" value="1"/>
</dbReference>
<proteinExistence type="predicted"/>
<organism evidence="4 5">
    <name type="scientific">Aliikangiella coralliicola</name>
    <dbReference type="NCBI Taxonomy" id="2592383"/>
    <lineage>
        <taxon>Bacteria</taxon>
        <taxon>Pseudomonadati</taxon>
        <taxon>Pseudomonadota</taxon>
        <taxon>Gammaproteobacteria</taxon>
        <taxon>Oceanospirillales</taxon>
        <taxon>Pleioneaceae</taxon>
        <taxon>Aliikangiella</taxon>
    </lineage>
</organism>
<comment type="caution">
    <text evidence="4">The sequence shown here is derived from an EMBL/GenBank/DDBJ whole genome shotgun (WGS) entry which is preliminary data.</text>
</comment>
<dbReference type="CDD" id="cd04301">
    <property type="entry name" value="NAT_SF"/>
    <property type="match status" value="1"/>
</dbReference>
<accession>A0A545U7E8</accession>
<sequence length="164" mass="19057">MPFWKTPDNNQDNDKQMLTIKQATSLHLNVLVELFEQYREFYNAQPDKSRSQQFLEQRLNSKDSIILLAFDGQEAAGFVQVYPVFSSVAMRRVWLLNDLFVTHSKRQKGVAKKLMLAIEAEAQKAKVFSIKLATAIDNENAKHLYQSLGYRLIDNFDHYSKRIV</sequence>